<dbReference type="Pfam" id="PF00580">
    <property type="entry name" value="UvrD-helicase"/>
    <property type="match status" value="1"/>
</dbReference>
<evidence type="ECO:0000256" key="8">
    <source>
        <dbReference type="ARBA" id="ARBA00034617"/>
    </source>
</evidence>
<dbReference type="CDD" id="cd17932">
    <property type="entry name" value="DEXQc_UvrD"/>
    <property type="match status" value="1"/>
</dbReference>
<feature type="binding site" evidence="11">
    <location>
        <begin position="158"/>
        <end position="165"/>
    </location>
    <ligand>
        <name>ATP</name>
        <dbReference type="ChEBI" id="CHEBI:30616"/>
    </ligand>
</feature>
<evidence type="ECO:0000256" key="6">
    <source>
        <dbReference type="ARBA" id="ARBA00023125"/>
    </source>
</evidence>
<dbReference type="InterPro" id="IPR013986">
    <property type="entry name" value="DExx_box_DNA_helicase_dom_sf"/>
</dbReference>
<comment type="catalytic activity">
    <reaction evidence="8">
        <text>Couples ATP hydrolysis with the unwinding of duplex DNA by translocating in the 3'-5' direction.</text>
        <dbReference type="EC" id="5.6.2.4"/>
    </reaction>
</comment>
<evidence type="ECO:0000256" key="2">
    <source>
        <dbReference type="ARBA" id="ARBA00022741"/>
    </source>
</evidence>
<dbReference type="Proteomes" id="UP000682403">
    <property type="component" value="Unassembled WGS sequence"/>
</dbReference>
<keyword evidence="4 11" id="KW-0347">Helicase</keyword>
<comment type="catalytic activity">
    <reaction evidence="10">
        <text>ATP + H2O = ADP + phosphate + H(+)</text>
        <dbReference type="Rhea" id="RHEA:13065"/>
        <dbReference type="ChEBI" id="CHEBI:15377"/>
        <dbReference type="ChEBI" id="CHEBI:15378"/>
        <dbReference type="ChEBI" id="CHEBI:30616"/>
        <dbReference type="ChEBI" id="CHEBI:43474"/>
        <dbReference type="ChEBI" id="CHEBI:456216"/>
        <dbReference type="EC" id="5.6.2.4"/>
    </reaction>
</comment>
<keyword evidence="5 11" id="KW-0067">ATP-binding</keyword>
<evidence type="ECO:0000256" key="9">
    <source>
        <dbReference type="ARBA" id="ARBA00034808"/>
    </source>
</evidence>
<reference evidence="15 16" key="1">
    <citation type="submission" date="2021-04" db="EMBL/GenBank/DDBJ databases">
        <title>Metabacillus sp. strain KIGAM252 whole genome sequence.</title>
        <authorList>
            <person name="Seo M.-J."/>
            <person name="Cho E.-S."/>
            <person name="Hwang C.Y."/>
            <person name="Yoon D.J."/>
        </authorList>
    </citation>
    <scope>NUCLEOTIDE SEQUENCE [LARGE SCALE GENOMIC DNA]</scope>
    <source>
        <strain evidence="15 16">KIGAM252</strain>
    </source>
</reference>
<dbReference type="Gene3D" id="1.10.486.10">
    <property type="entry name" value="PCRA, domain 4"/>
    <property type="match status" value="1"/>
</dbReference>
<feature type="region of interest" description="Disordered" evidence="12">
    <location>
        <begin position="71"/>
        <end position="91"/>
    </location>
</feature>
<dbReference type="InterPro" id="IPR014017">
    <property type="entry name" value="DNA_helicase_UvrD-like_C"/>
</dbReference>
<comment type="caution">
    <text evidence="15">The sequence shown here is derived from an EMBL/GenBank/DDBJ whole genome shotgun (WGS) entry which is preliminary data.</text>
</comment>
<evidence type="ECO:0000256" key="5">
    <source>
        <dbReference type="ARBA" id="ARBA00022840"/>
    </source>
</evidence>
<proteinExistence type="inferred from homology"/>
<dbReference type="EC" id="5.6.2.4" evidence="9"/>
<dbReference type="EMBL" id="JAGVRK010000001">
    <property type="protein sequence ID" value="MBS2968426.1"/>
    <property type="molecule type" value="Genomic_DNA"/>
</dbReference>
<keyword evidence="16" id="KW-1185">Reference proteome</keyword>
<evidence type="ECO:0000256" key="11">
    <source>
        <dbReference type="PROSITE-ProRule" id="PRU00560"/>
    </source>
</evidence>
<keyword evidence="2 11" id="KW-0547">Nucleotide-binding</keyword>
<keyword evidence="7" id="KW-0413">Isomerase</keyword>
<organism evidence="15 16">
    <name type="scientific">Metabacillus flavus</name>
    <dbReference type="NCBI Taxonomy" id="2823519"/>
    <lineage>
        <taxon>Bacteria</taxon>
        <taxon>Bacillati</taxon>
        <taxon>Bacillota</taxon>
        <taxon>Bacilli</taxon>
        <taxon>Bacillales</taxon>
        <taxon>Bacillaceae</taxon>
        <taxon>Metabacillus</taxon>
    </lineage>
</organism>
<protein>
    <recommendedName>
        <fullName evidence="9">DNA 3'-5' helicase</fullName>
        <ecNumber evidence="9">5.6.2.4</ecNumber>
    </recommendedName>
</protein>
<dbReference type="PANTHER" id="PTHR11070">
    <property type="entry name" value="UVRD / RECB / PCRA DNA HELICASE FAMILY MEMBER"/>
    <property type="match status" value="1"/>
</dbReference>
<evidence type="ECO:0000259" key="13">
    <source>
        <dbReference type="PROSITE" id="PS51198"/>
    </source>
</evidence>
<evidence type="ECO:0000256" key="3">
    <source>
        <dbReference type="ARBA" id="ARBA00022801"/>
    </source>
</evidence>
<comment type="similarity">
    <text evidence="1">Belongs to the helicase family. UvrD subfamily.</text>
</comment>
<dbReference type="RefSeq" id="WP_211557196.1">
    <property type="nucleotide sequence ID" value="NZ_JAGVRK010000001.1"/>
</dbReference>
<evidence type="ECO:0000313" key="15">
    <source>
        <dbReference type="EMBL" id="MBS2968426.1"/>
    </source>
</evidence>
<dbReference type="InterPro" id="IPR014016">
    <property type="entry name" value="UvrD-like_ATP-bd"/>
</dbReference>
<dbReference type="InterPro" id="IPR000212">
    <property type="entry name" value="DNA_helicase_UvrD/REP"/>
</dbReference>
<dbReference type="PANTHER" id="PTHR11070:SF2">
    <property type="entry name" value="ATP-DEPENDENT DNA HELICASE SRS2"/>
    <property type="match status" value="1"/>
</dbReference>
<accession>A0ABS5LCI7</accession>
<dbReference type="CDD" id="cd18807">
    <property type="entry name" value="SF1_C_UvrD"/>
    <property type="match status" value="1"/>
</dbReference>
<evidence type="ECO:0000256" key="1">
    <source>
        <dbReference type="ARBA" id="ARBA00009922"/>
    </source>
</evidence>
<evidence type="ECO:0000259" key="14">
    <source>
        <dbReference type="PROSITE" id="PS51217"/>
    </source>
</evidence>
<dbReference type="InterPro" id="IPR027417">
    <property type="entry name" value="P-loop_NTPase"/>
</dbReference>
<keyword evidence="6" id="KW-0238">DNA-binding</keyword>
<name>A0ABS5LCI7_9BACI</name>
<dbReference type="PROSITE" id="PS51198">
    <property type="entry name" value="UVRD_HELICASE_ATP_BIND"/>
    <property type="match status" value="1"/>
</dbReference>
<evidence type="ECO:0000256" key="7">
    <source>
        <dbReference type="ARBA" id="ARBA00023235"/>
    </source>
</evidence>
<dbReference type="GO" id="GO:0004386">
    <property type="term" value="F:helicase activity"/>
    <property type="evidence" value="ECO:0007669"/>
    <property type="project" value="UniProtKB-KW"/>
</dbReference>
<dbReference type="Pfam" id="PF13361">
    <property type="entry name" value="UvrD_C"/>
    <property type="match status" value="1"/>
</dbReference>
<evidence type="ECO:0000313" key="16">
    <source>
        <dbReference type="Proteomes" id="UP000682403"/>
    </source>
</evidence>
<evidence type="ECO:0000256" key="4">
    <source>
        <dbReference type="ARBA" id="ARBA00022806"/>
    </source>
</evidence>
<feature type="domain" description="UvrD-like helicase C-terminal" evidence="14">
    <location>
        <begin position="416"/>
        <end position="683"/>
    </location>
</feature>
<evidence type="ECO:0000256" key="12">
    <source>
        <dbReference type="SAM" id="MobiDB-lite"/>
    </source>
</evidence>
<dbReference type="PROSITE" id="PS51217">
    <property type="entry name" value="UVRD_HELICASE_CTER"/>
    <property type="match status" value="1"/>
</dbReference>
<keyword evidence="3 11" id="KW-0378">Hydrolase</keyword>
<evidence type="ECO:0000256" key="10">
    <source>
        <dbReference type="ARBA" id="ARBA00048988"/>
    </source>
</evidence>
<dbReference type="Gene3D" id="3.40.50.300">
    <property type="entry name" value="P-loop containing nucleotide triphosphate hydrolases"/>
    <property type="match status" value="2"/>
</dbReference>
<gene>
    <name evidence="15" type="ORF">J9317_06590</name>
</gene>
<dbReference type="Gene3D" id="1.10.10.160">
    <property type="match status" value="1"/>
</dbReference>
<sequence>MFFAKYSDRLIELPTYPREDYQKVYDLGKAGLLTCPVCGRPVVLQFRISSKPEFVHKDQSDSEACLNAYKPANKPIREKKEQPEDETSGAFRIPKNRSITDTDLPKPSIIWKNPNFPGIITPFAEKKDPLITLFDDITLNKAQAEAVTSNAASTLVLAGAGSGKTRVLTSRAAYLILENGADPSSIMLITFTVKAAKEMKERMASLYGLSLQQVNQMVTGTFHGIFYRILTHHDRSRWDSRHLLKEWQREQYVKQAGRELKLDETEFPFDQALQQIGLWKNTRLSPSDIKPQDKWEEQIAFLYRKYEEFKEANGQFDFDDMLLQCLLLLENNEQIREAYQNRFQSILIDEFQDINQVQYEIIQLLSAKHQSVFAVGDDDQSIYAFRGSNPAFLLQFTIDFPDAKVIHLASNYRSSHEIVATANKMIAKNRERHKKKMDATFTNGIKPLFFYPYDEEEEATLIVNDLKEKMLNGRKPEEFAILYRTHTGGRAIFERLSESSIPFAVDQETGSFYERKMVRTPLAYLRLAVNQDDGQAMKDLIFALFLKSQVLQDVKALSIINDCTLLEALLHVQDIKPFQQKKIRDILPYFKQISKMAPLDALSLIEKKMGLADAIKKRGNEGNKMEKGSDDLQDLKVAAKKFGTIAELIEHADHMTALSADIKRSGRNQANGVRLMTIHRSKGLEFPYVYVLGAVDGSIPHDFSLESARNGDFTSFEEERRLLYVAMTRAQYELYLSAPQTRRGKKSAPSRFFQAIE</sequence>
<dbReference type="SUPFAM" id="SSF52540">
    <property type="entry name" value="P-loop containing nucleoside triphosphate hydrolases"/>
    <property type="match status" value="1"/>
</dbReference>
<feature type="domain" description="UvrD-like helicase ATP-binding" evidence="13">
    <location>
        <begin position="137"/>
        <end position="415"/>
    </location>
</feature>